<gene>
    <name evidence="4" type="ORF">IC230_02000</name>
</gene>
<comment type="caution">
    <text evidence="4">The sequence shown here is derived from an EMBL/GenBank/DDBJ whole genome shotgun (WGS) entry which is preliminary data.</text>
</comment>
<keyword evidence="1" id="KW-0808">Transferase</keyword>
<accession>A0A927AXL1</accession>
<dbReference type="EMBL" id="JACXAA010000001">
    <property type="protein sequence ID" value="MBD2751649.1"/>
    <property type="molecule type" value="Genomic_DNA"/>
</dbReference>
<dbReference type="RefSeq" id="WP_191037287.1">
    <property type="nucleotide sequence ID" value="NZ_JACXAA010000001.1"/>
</dbReference>
<dbReference type="Gene3D" id="3.40.630.30">
    <property type="match status" value="1"/>
</dbReference>
<dbReference type="Pfam" id="PF00583">
    <property type="entry name" value="Acetyltransf_1"/>
    <property type="match status" value="1"/>
</dbReference>
<evidence type="ECO:0000256" key="1">
    <source>
        <dbReference type="ARBA" id="ARBA00022679"/>
    </source>
</evidence>
<keyword evidence="5" id="KW-1185">Reference proteome</keyword>
<reference evidence="4" key="1">
    <citation type="submission" date="2020-09" db="EMBL/GenBank/DDBJ databases">
        <authorList>
            <person name="Kim M.K."/>
        </authorList>
    </citation>
    <scope>NUCLEOTIDE SEQUENCE</scope>
    <source>
        <strain evidence="4">BT704</strain>
    </source>
</reference>
<evidence type="ECO:0000313" key="4">
    <source>
        <dbReference type="EMBL" id="MBD2751649.1"/>
    </source>
</evidence>
<dbReference type="InterPro" id="IPR050832">
    <property type="entry name" value="Bact_Acetyltransf"/>
</dbReference>
<dbReference type="SUPFAM" id="SSF55729">
    <property type="entry name" value="Acyl-CoA N-acyltransferases (Nat)"/>
    <property type="match status" value="1"/>
</dbReference>
<dbReference type="CDD" id="cd04301">
    <property type="entry name" value="NAT_SF"/>
    <property type="match status" value="1"/>
</dbReference>
<proteinExistence type="predicted"/>
<evidence type="ECO:0000256" key="2">
    <source>
        <dbReference type="ARBA" id="ARBA00023315"/>
    </source>
</evidence>
<dbReference type="PANTHER" id="PTHR43877">
    <property type="entry name" value="AMINOALKYLPHOSPHONATE N-ACETYLTRANSFERASE-RELATED-RELATED"/>
    <property type="match status" value="1"/>
</dbReference>
<evidence type="ECO:0000259" key="3">
    <source>
        <dbReference type="PROSITE" id="PS51186"/>
    </source>
</evidence>
<feature type="domain" description="N-acetyltransferase" evidence="3">
    <location>
        <begin position="1"/>
        <end position="177"/>
    </location>
</feature>
<organism evidence="4 5">
    <name type="scientific">Spirosoma validum</name>
    <dbReference type="NCBI Taxonomy" id="2771355"/>
    <lineage>
        <taxon>Bacteria</taxon>
        <taxon>Pseudomonadati</taxon>
        <taxon>Bacteroidota</taxon>
        <taxon>Cytophagia</taxon>
        <taxon>Cytophagales</taxon>
        <taxon>Cytophagaceae</taxon>
        <taxon>Spirosoma</taxon>
    </lineage>
</organism>
<dbReference type="AlphaFoldDB" id="A0A927AXL1"/>
<sequence>MTIRLATVSDAEQLADLAALTMREAFGPPHNPAELVDEYVQSAITVPILEAELADPKSTFFLVSLADGTPIGYAKLRRHTPPRQMPKAYRQFGKAIEIQRIYLSQAHIGQGQGRKLMDYCLDWAQKQGYAAVWLGVWERNERALAFYERMGFERFGYHYFQFGSERQRDFWLQKQLHT</sequence>
<evidence type="ECO:0000313" key="5">
    <source>
        <dbReference type="Proteomes" id="UP000653797"/>
    </source>
</evidence>
<dbReference type="GO" id="GO:0016747">
    <property type="term" value="F:acyltransferase activity, transferring groups other than amino-acyl groups"/>
    <property type="evidence" value="ECO:0007669"/>
    <property type="project" value="InterPro"/>
</dbReference>
<protein>
    <submittedName>
        <fullName evidence="4">GNAT family N-acetyltransferase</fullName>
    </submittedName>
</protein>
<dbReference type="InterPro" id="IPR016181">
    <property type="entry name" value="Acyl_CoA_acyltransferase"/>
</dbReference>
<keyword evidence="2" id="KW-0012">Acyltransferase</keyword>
<dbReference type="Proteomes" id="UP000653797">
    <property type="component" value="Unassembled WGS sequence"/>
</dbReference>
<dbReference type="InterPro" id="IPR000182">
    <property type="entry name" value="GNAT_dom"/>
</dbReference>
<name>A0A927AXL1_9BACT</name>
<dbReference type="PROSITE" id="PS51186">
    <property type="entry name" value="GNAT"/>
    <property type="match status" value="1"/>
</dbReference>